<dbReference type="Proteomes" id="UP001497700">
    <property type="component" value="Unassembled WGS sequence"/>
</dbReference>
<comment type="caution">
    <text evidence="1">The sequence shown here is derived from an EMBL/GenBank/DDBJ whole genome shotgun (WGS) entry which is preliminary data.</text>
</comment>
<gene>
    <name evidence="1" type="ORF">F4820DRAFT_465387</name>
</gene>
<protein>
    <submittedName>
        <fullName evidence="1">Uncharacterized protein</fullName>
    </submittedName>
</protein>
<dbReference type="EMBL" id="MU393576">
    <property type="protein sequence ID" value="KAI4860716.1"/>
    <property type="molecule type" value="Genomic_DNA"/>
</dbReference>
<keyword evidence="2" id="KW-1185">Reference proteome</keyword>
<organism evidence="1 2">
    <name type="scientific">Hypoxylon rubiginosum</name>
    <dbReference type="NCBI Taxonomy" id="110542"/>
    <lineage>
        <taxon>Eukaryota</taxon>
        <taxon>Fungi</taxon>
        <taxon>Dikarya</taxon>
        <taxon>Ascomycota</taxon>
        <taxon>Pezizomycotina</taxon>
        <taxon>Sordariomycetes</taxon>
        <taxon>Xylariomycetidae</taxon>
        <taxon>Xylariales</taxon>
        <taxon>Hypoxylaceae</taxon>
        <taxon>Hypoxylon</taxon>
    </lineage>
</organism>
<accession>A0ACB9YNE8</accession>
<reference evidence="1 2" key="1">
    <citation type="journal article" date="2022" name="New Phytol.">
        <title>Ecological generalism drives hyperdiversity of secondary metabolite gene clusters in xylarialean endophytes.</title>
        <authorList>
            <person name="Franco M.E.E."/>
            <person name="Wisecaver J.H."/>
            <person name="Arnold A.E."/>
            <person name="Ju Y.M."/>
            <person name="Slot J.C."/>
            <person name="Ahrendt S."/>
            <person name="Moore L.P."/>
            <person name="Eastman K.E."/>
            <person name="Scott K."/>
            <person name="Konkel Z."/>
            <person name="Mondo S.J."/>
            <person name="Kuo A."/>
            <person name="Hayes R.D."/>
            <person name="Haridas S."/>
            <person name="Andreopoulos B."/>
            <person name="Riley R."/>
            <person name="LaButti K."/>
            <person name="Pangilinan J."/>
            <person name="Lipzen A."/>
            <person name="Amirebrahimi M."/>
            <person name="Yan J."/>
            <person name="Adam C."/>
            <person name="Keymanesh K."/>
            <person name="Ng V."/>
            <person name="Louie K."/>
            <person name="Northen T."/>
            <person name="Drula E."/>
            <person name="Henrissat B."/>
            <person name="Hsieh H.M."/>
            <person name="Youens-Clark K."/>
            <person name="Lutzoni F."/>
            <person name="Miadlikowska J."/>
            <person name="Eastwood D.C."/>
            <person name="Hamelin R.C."/>
            <person name="Grigoriev I.V."/>
            <person name="U'Ren J.M."/>
        </authorList>
    </citation>
    <scope>NUCLEOTIDE SEQUENCE [LARGE SCALE GENOMIC DNA]</scope>
    <source>
        <strain evidence="1 2">CBS 119005</strain>
    </source>
</reference>
<proteinExistence type="predicted"/>
<name>A0ACB9YNE8_9PEZI</name>
<evidence type="ECO:0000313" key="1">
    <source>
        <dbReference type="EMBL" id="KAI4860716.1"/>
    </source>
</evidence>
<evidence type="ECO:0000313" key="2">
    <source>
        <dbReference type="Proteomes" id="UP001497700"/>
    </source>
</evidence>
<sequence>MALTQKQVKPEYRDLEGNFLNLERMRRLPVNSEERKFCIIRRCNWYMFSAAGPRGKVFDNPWDFVQLCNRTTEPNCPKEQERPNLQLAKNPPPESFLAKYHSAHPEDSRWGIIRSDAVYIVDIQDTLMKSWNKWRTVSTKANQLEAAINNIPNPKRIKKVVCLGLGRILEPFVASLSDPESANRGHTNIIVPRNIAQHLAAIAIVKQLERKTGQYIPLYTADPEYGPRHKRALETLLIGRFNVLDTSYGKHEQFTLIDDTTLLFDMTGPPQCPTMRIIQEYARPVAIITREIPLEGKFQDRLWFEVTEEDGTKVQVPGCADLPLPDGCRIFGGLCPKRVRDMIADEYNLENKFPAEDGGIKDWKDSDLIDYKDRDSSNTRAGGYWYSHTRLYVRKDKADMPVILPRGKSGSKQGRQDPLRKDSVDLQPLKANLRFSKAIRVEFMDMSSKNLLSVLAGNAAYHATHKEMRISQILARPMRVLQIDEEGMEFLIRLEDCRQVVHFWAPLLSHPILSEELRYSTCKYSTSHYGPINVLEAMKSWSTWLVLEHYKRQNATVKRIYPSFAQLLEEVAVKADSKKKEEITGPGSDCNIWEPFLASYSPSP</sequence>